<dbReference type="InterPro" id="IPR036038">
    <property type="entry name" value="Aminotransferase-like"/>
</dbReference>
<dbReference type="SUPFAM" id="SSF56752">
    <property type="entry name" value="D-aminoacid aminotransferase-like PLP-dependent enzymes"/>
    <property type="match status" value="1"/>
</dbReference>
<gene>
    <name evidence="2" type="ORF">L6773_08090</name>
</gene>
<keyword evidence="2" id="KW-0032">Aminotransferase</keyword>
<reference evidence="2" key="2">
    <citation type="submission" date="2024-05" db="EMBL/GenBank/DDBJ databases">
        <title>Rhodohalobacter halophilus gen. nov., sp. nov., a moderately halophilic member of the family Balneolaceae.</title>
        <authorList>
            <person name="Xia J."/>
        </authorList>
    </citation>
    <scope>NUCLEOTIDE SEQUENCE</scope>
    <source>
        <strain evidence="2">WB101</strain>
    </source>
</reference>
<keyword evidence="3" id="KW-1185">Reference proteome</keyword>
<dbReference type="Proteomes" id="UP001165366">
    <property type="component" value="Unassembled WGS sequence"/>
</dbReference>
<evidence type="ECO:0000256" key="1">
    <source>
        <dbReference type="ARBA" id="ARBA00009320"/>
    </source>
</evidence>
<evidence type="ECO:0000313" key="2">
    <source>
        <dbReference type="EMBL" id="MCG2588519.1"/>
    </source>
</evidence>
<accession>A0ABS9KCD8</accession>
<sequence>MQVYLNGSFVDHNEAKVSVADRGFIFGDGIYEVTRVVNGSLFREKEHLVRMDQGLKSLKIDLDDSVRNAIPEISRELLEKNNLLDGEAAIYLQITRGTAWPRTHTFPNPAVKPSIYLSVSEFSPHTELHKTGVDVITLADVRWTRCNIKTVQLLPNTLARQQAIEHGVNSALMIRDGVITESPNANIFGVKDGALYTYPESNYILSGITRGAVLEIAEKLDIPVHFNPIREEELFELDELFFSGTTTDIQPVTVVNGKNLGTGKPGPIVKSIQDEYRKLLYG</sequence>
<dbReference type="Pfam" id="PF01063">
    <property type="entry name" value="Aminotran_4"/>
    <property type="match status" value="1"/>
</dbReference>
<dbReference type="RefSeq" id="WP_237853360.1">
    <property type="nucleotide sequence ID" value="NZ_JAKLWS010000008.1"/>
</dbReference>
<proteinExistence type="inferred from homology"/>
<name>A0ABS9KCD8_9BACT</name>
<dbReference type="Gene3D" id="3.30.470.10">
    <property type="match status" value="1"/>
</dbReference>
<dbReference type="EMBL" id="JAKLWS010000008">
    <property type="protein sequence ID" value="MCG2588519.1"/>
    <property type="molecule type" value="Genomic_DNA"/>
</dbReference>
<dbReference type="Gene3D" id="3.20.10.10">
    <property type="entry name" value="D-amino Acid Aminotransferase, subunit A, domain 2"/>
    <property type="match status" value="1"/>
</dbReference>
<keyword evidence="2" id="KW-0808">Transferase</keyword>
<protein>
    <submittedName>
        <fullName evidence="2">Aminotransferase class IV</fullName>
    </submittedName>
</protein>
<dbReference type="InterPro" id="IPR001544">
    <property type="entry name" value="Aminotrans_IV"/>
</dbReference>
<comment type="similarity">
    <text evidence="1">Belongs to the class-IV pyridoxal-phosphate-dependent aminotransferase family.</text>
</comment>
<dbReference type="GO" id="GO:0008483">
    <property type="term" value="F:transaminase activity"/>
    <property type="evidence" value="ECO:0007669"/>
    <property type="project" value="UniProtKB-KW"/>
</dbReference>
<reference evidence="2" key="1">
    <citation type="submission" date="2022-01" db="EMBL/GenBank/DDBJ databases">
        <authorList>
            <person name="Wang Y."/>
        </authorList>
    </citation>
    <scope>NUCLEOTIDE SEQUENCE</scope>
    <source>
        <strain evidence="2">WB101</strain>
    </source>
</reference>
<dbReference type="PANTHER" id="PTHR42743:SF10">
    <property type="entry name" value="D-ALANINE AMINOTRANSFERASE"/>
    <property type="match status" value="1"/>
</dbReference>
<comment type="caution">
    <text evidence="2">The sequence shown here is derived from an EMBL/GenBank/DDBJ whole genome shotgun (WGS) entry which is preliminary data.</text>
</comment>
<dbReference type="PANTHER" id="PTHR42743">
    <property type="entry name" value="AMINO-ACID AMINOTRANSFERASE"/>
    <property type="match status" value="1"/>
</dbReference>
<organism evidence="2 3">
    <name type="scientific">Rhodohalobacter sulfatireducens</name>
    <dbReference type="NCBI Taxonomy" id="2911366"/>
    <lineage>
        <taxon>Bacteria</taxon>
        <taxon>Pseudomonadati</taxon>
        <taxon>Balneolota</taxon>
        <taxon>Balneolia</taxon>
        <taxon>Balneolales</taxon>
        <taxon>Balneolaceae</taxon>
        <taxon>Rhodohalobacter</taxon>
    </lineage>
</organism>
<dbReference type="InterPro" id="IPR043132">
    <property type="entry name" value="BCAT-like_C"/>
</dbReference>
<dbReference type="InterPro" id="IPR050571">
    <property type="entry name" value="Class-IV_PLP-Dep_Aminotrnsfr"/>
</dbReference>
<dbReference type="InterPro" id="IPR043131">
    <property type="entry name" value="BCAT-like_N"/>
</dbReference>
<evidence type="ECO:0000313" key="3">
    <source>
        <dbReference type="Proteomes" id="UP001165366"/>
    </source>
</evidence>